<dbReference type="AlphaFoldDB" id="A0A561ENC1"/>
<gene>
    <name evidence="1" type="ORF">FB465_2073</name>
</gene>
<accession>A0A561ENC1</accession>
<proteinExistence type="predicted"/>
<sequence length="127" mass="13890">MSARPGIGIIGVGMPAHLHLEAFGREIEDAFGHLPMLVGSSATGKQWRDVDVRLILPDDEFDHLFPDHDAPARMDGRWSLLCAAISELGRLRTGLPVDFQIQRMSNANAKYDGVRHALGLHAVRGGQ</sequence>
<comment type="caution">
    <text evidence="1">The sequence shown here is derived from an EMBL/GenBank/DDBJ whole genome shotgun (WGS) entry which is preliminary data.</text>
</comment>
<dbReference type="EMBL" id="VIVR01000001">
    <property type="protein sequence ID" value="TWE17069.1"/>
    <property type="molecule type" value="Genomic_DNA"/>
</dbReference>
<reference evidence="1 2" key="1">
    <citation type="submission" date="2019-06" db="EMBL/GenBank/DDBJ databases">
        <title>Sequencing the genomes of 1000 actinobacteria strains.</title>
        <authorList>
            <person name="Klenk H.-P."/>
        </authorList>
    </citation>
    <scope>NUCLEOTIDE SEQUENCE [LARGE SCALE GENOMIC DNA]</scope>
    <source>
        <strain evidence="1 2">DSM 41649</strain>
    </source>
</reference>
<dbReference type="Proteomes" id="UP000318416">
    <property type="component" value="Unassembled WGS sequence"/>
</dbReference>
<evidence type="ECO:0000313" key="1">
    <source>
        <dbReference type="EMBL" id="TWE17069.1"/>
    </source>
</evidence>
<organism evidence="1 2">
    <name type="scientific">Kitasatospora atroaurantiaca</name>
    <dbReference type="NCBI Taxonomy" id="285545"/>
    <lineage>
        <taxon>Bacteria</taxon>
        <taxon>Bacillati</taxon>
        <taxon>Actinomycetota</taxon>
        <taxon>Actinomycetes</taxon>
        <taxon>Kitasatosporales</taxon>
        <taxon>Streptomycetaceae</taxon>
        <taxon>Kitasatospora</taxon>
    </lineage>
</organism>
<protein>
    <submittedName>
        <fullName evidence="1">Uncharacterized protein</fullName>
    </submittedName>
</protein>
<dbReference type="RefSeq" id="WP_145789618.1">
    <property type="nucleotide sequence ID" value="NZ_BAAABR010000089.1"/>
</dbReference>
<dbReference type="OrthoDB" id="4300693at2"/>
<evidence type="ECO:0000313" key="2">
    <source>
        <dbReference type="Proteomes" id="UP000318416"/>
    </source>
</evidence>
<name>A0A561ENC1_9ACTN</name>
<keyword evidence="2" id="KW-1185">Reference proteome</keyword>